<dbReference type="InterPro" id="IPR029044">
    <property type="entry name" value="Nucleotide-diphossugar_trans"/>
</dbReference>
<dbReference type="InterPro" id="IPR059123">
    <property type="entry name" value="StrF_dom"/>
</dbReference>
<comment type="caution">
    <text evidence="2">The sequence shown here is derived from an EMBL/GenBank/DDBJ whole genome shotgun (WGS) entry which is preliminary data.</text>
</comment>
<sequence length="227" mass="26077">MNVGKIAFITCVSDPARYLRSLRTWRALQVPPGWEVEYIPVADAESLASGYNRGMEATDARYKVYVHQDVSIVYASFLERIVGLFGRYDRLGMLGVVGAKDVPASGVWWNSSRKYGMVFGDPTGTMALLKYGDVAGEYERVRAIDGLLMATQYDLRWREDLFAGWHYYDLSQCAEFEKAGFEVGVPRQETPWCVHECGISPMTGFEENRRIFVDYYRDWIPSREEKW</sequence>
<reference evidence="2 3" key="1">
    <citation type="submission" date="2020-08" db="EMBL/GenBank/DDBJ databases">
        <title>Cohnella phylogeny.</title>
        <authorList>
            <person name="Dunlap C."/>
        </authorList>
    </citation>
    <scope>NUCLEOTIDE SEQUENCE [LARGE SCALE GENOMIC DNA]</scope>
    <source>
        <strain evidence="2 3">DSM 25239</strain>
    </source>
</reference>
<protein>
    <recommendedName>
        <fullName evidence="1">Streptomycin biosynthesis protein StrF domain-containing protein</fullName>
    </recommendedName>
</protein>
<feature type="domain" description="Streptomycin biosynthesis protein StrF" evidence="1">
    <location>
        <begin position="7"/>
        <end position="216"/>
    </location>
</feature>
<evidence type="ECO:0000313" key="2">
    <source>
        <dbReference type="EMBL" id="MBB6691263.1"/>
    </source>
</evidence>
<proteinExistence type="predicted"/>
<evidence type="ECO:0000259" key="1">
    <source>
        <dbReference type="Pfam" id="PF13712"/>
    </source>
</evidence>
<evidence type="ECO:0000313" key="3">
    <source>
        <dbReference type="Proteomes" id="UP000553776"/>
    </source>
</evidence>
<dbReference type="RefSeq" id="WP_185135263.1">
    <property type="nucleotide sequence ID" value="NZ_JACJVR010000025.1"/>
</dbReference>
<dbReference type="EMBL" id="JACJVR010000025">
    <property type="protein sequence ID" value="MBB6691263.1"/>
    <property type="molecule type" value="Genomic_DNA"/>
</dbReference>
<dbReference type="Gene3D" id="3.90.550.10">
    <property type="entry name" value="Spore Coat Polysaccharide Biosynthesis Protein SpsA, Chain A"/>
    <property type="match status" value="1"/>
</dbReference>
<organism evidence="2 3">
    <name type="scientific">Cohnella xylanilytica</name>
    <dbReference type="NCBI Taxonomy" id="557555"/>
    <lineage>
        <taxon>Bacteria</taxon>
        <taxon>Bacillati</taxon>
        <taxon>Bacillota</taxon>
        <taxon>Bacilli</taxon>
        <taxon>Bacillales</taxon>
        <taxon>Paenibacillaceae</taxon>
        <taxon>Cohnella</taxon>
    </lineage>
</organism>
<dbReference type="Proteomes" id="UP000553776">
    <property type="component" value="Unassembled WGS sequence"/>
</dbReference>
<dbReference type="Pfam" id="PF13712">
    <property type="entry name" value="Glyco_tranf_2_5"/>
    <property type="match status" value="1"/>
</dbReference>
<name>A0A841TYP9_9BACL</name>
<dbReference type="AlphaFoldDB" id="A0A841TYP9"/>
<dbReference type="SUPFAM" id="SSF53448">
    <property type="entry name" value="Nucleotide-diphospho-sugar transferases"/>
    <property type="match status" value="1"/>
</dbReference>
<gene>
    <name evidence="2" type="ORF">H7B90_07640</name>
</gene>
<keyword evidence="3" id="KW-1185">Reference proteome</keyword>
<accession>A0A841TYP9</accession>